<evidence type="ECO:0000256" key="5">
    <source>
        <dbReference type="ARBA" id="ARBA00022448"/>
    </source>
</evidence>
<keyword evidence="10 16" id="KW-1133">Transmembrane helix</keyword>
<keyword evidence="11" id="KW-0520">NAD</keyword>
<comment type="catalytic activity">
    <reaction evidence="15">
        <text>a ubiquinone + NADH + 5 H(+)(in) = a ubiquinol + NAD(+) + 4 H(+)(out)</text>
        <dbReference type="Rhea" id="RHEA:29091"/>
        <dbReference type="Rhea" id="RHEA-COMP:9565"/>
        <dbReference type="Rhea" id="RHEA-COMP:9566"/>
        <dbReference type="ChEBI" id="CHEBI:15378"/>
        <dbReference type="ChEBI" id="CHEBI:16389"/>
        <dbReference type="ChEBI" id="CHEBI:17976"/>
        <dbReference type="ChEBI" id="CHEBI:57540"/>
        <dbReference type="ChEBI" id="CHEBI:57945"/>
        <dbReference type="EC" id="7.1.1.2"/>
    </reaction>
</comment>
<feature type="transmembrane region" description="Helical" evidence="16">
    <location>
        <begin position="117"/>
        <end position="141"/>
    </location>
</feature>
<evidence type="ECO:0000256" key="2">
    <source>
        <dbReference type="ARBA" id="ARBA00005698"/>
    </source>
</evidence>
<evidence type="ECO:0000256" key="4">
    <source>
        <dbReference type="ARBA" id="ARBA00021095"/>
    </source>
</evidence>
<evidence type="ECO:0000256" key="12">
    <source>
        <dbReference type="ARBA" id="ARBA00023128"/>
    </source>
</evidence>
<keyword evidence="7 16" id="KW-0812">Transmembrane</keyword>
<dbReference type="PANTHER" id="PTHR11435">
    <property type="entry name" value="NADH UBIQUINONE OXIDOREDUCTASE SUBUNIT ND6"/>
    <property type="match status" value="1"/>
</dbReference>
<dbReference type="PANTHER" id="PTHR11435:SF1">
    <property type="entry name" value="NADH-UBIQUINONE OXIDOREDUCTASE CHAIN 6"/>
    <property type="match status" value="1"/>
</dbReference>
<feature type="transmembrane region" description="Helical" evidence="16">
    <location>
        <begin position="46"/>
        <end position="66"/>
    </location>
</feature>
<comment type="subcellular location">
    <subcellularLocation>
        <location evidence="1">Mitochondrion membrane</location>
        <topology evidence="1">Multi-pass membrane protein</topology>
    </subcellularLocation>
</comment>
<evidence type="ECO:0000256" key="6">
    <source>
        <dbReference type="ARBA" id="ARBA00022660"/>
    </source>
</evidence>
<evidence type="ECO:0000256" key="10">
    <source>
        <dbReference type="ARBA" id="ARBA00022989"/>
    </source>
</evidence>
<keyword evidence="13 16" id="KW-0472">Membrane</keyword>
<evidence type="ECO:0000256" key="1">
    <source>
        <dbReference type="ARBA" id="ARBA00004225"/>
    </source>
</evidence>
<dbReference type="EC" id="7.1.1.2" evidence="3"/>
<keyword evidence="9" id="KW-0249">Electron transport</keyword>
<dbReference type="GO" id="GO:0008137">
    <property type="term" value="F:NADH dehydrogenase (ubiquinone) activity"/>
    <property type="evidence" value="ECO:0007669"/>
    <property type="project" value="UniProtKB-EC"/>
</dbReference>
<proteinExistence type="inferred from homology"/>
<reference evidence="17" key="1">
    <citation type="journal article" date="2018" name="J. ISSAAS">
        <title>The contribution of mitochondrial metagenomics to large-scale data mining and phylogenetic analysis of Coleoptera.</title>
        <authorList>
            <person name="Miller K."/>
            <person name="Linard B."/>
            <person name="Motyka M."/>
            <person name="Bocek M."/>
            <person name="Vogler A.P."/>
        </authorList>
    </citation>
    <scope>NUCLEOTIDE SEQUENCE</scope>
</reference>
<organism evidence="17">
    <name type="scientific">Bostrichoidea sp. 9 KM-2017</name>
    <dbReference type="NCBI Taxonomy" id="2219283"/>
    <lineage>
        <taxon>Eukaryota</taxon>
        <taxon>Metazoa</taxon>
        <taxon>Ecdysozoa</taxon>
        <taxon>Arthropoda</taxon>
        <taxon>Hexapoda</taxon>
        <taxon>Insecta</taxon>
        <taxon>Pterygota</taxon>
        <taxon>Neoptera</taxon>
        <taxon>Endopterygota</taxon>
        <taxon>Coleoptera</taxon>
        <taxon>Polyphaga</taxon>
        <taxon>Bostrichiformia</taxon>
    </lineage>
</organism>
<keyword evidence="6" id="KW-0679">Respiratory chain</keyword>
<feature type="transmembrane region" description="Helical" evidence="16">
    <location>
        <begin position="78"/>
        <end position="97"/>
    </location>
</feature>
<evidence type="ECO:0000256" key="8">
    <source>
        <dbReference type="ARBA" id="ARBA00022967"/>
    </source>
</evidence>
<evidence type="ECO:0000256" key="15">
    <source>
        <dbReference type="ARBA" id="ARBA00049551"/>
    </source>
</evidence>
<feature type="transmembrane region" description="Helical" evidence="16">
    <location>
        <begin position="7"/>
        <end position="34"/>
    </location>
</feature>
<comment type="similarity">
    <text evidence="2">Belongs to the complex I subunit 6 family.</text>
</comment>
<evidence type="ECO:0000256" key="11">
    <source>
        <dbReference type="ARBA" id="ARBA00023027"/>
    </source>
</evidence>
<dbReference type="InterPro" id="IPR050269">
    <property type="entry name" value="ComplexI_Subunit6"/>
</dbReference>
<accession>A0A346RH30</accession>
<gene>
    <name evidence="17" type="primary">nad6</name>
</gene>
<keyword evidence="8" id="KW-1278">Translocase</keyword>
<evidence type="ECO:0000256" key="7">
    <source>
        <dbReference type="ARBA" id="ARBA00022692"/>
    </source>
</evidence>
<evidence type="ECO:0000256" key="3">
    <source>
        <dbReference type="ARBA" id="ARBA00012944"/>
    </source>
</evidence>
<keyword evidence="5" id="KW-0813">Transport</keyword>
<geneLocation type="mitochondrion" evidence="17"/>
<evidence type="ECO:0000256" key="9">
    <source>
        <dbReference type="ARBA" id="ARBA00022982"/>
    </source>
</evidence>
<evidence type="ECO:0000256" key="16">
    <source>
        <dbReference type="SAM" id="Phobius"/>
    </source>
</evidence>
<protein>
    <recommendedName>
        <fullName evidence="4">NADH-ubiquinone oxidoreductase chain 6</fullName>
        <ecNumber evidence="3">7.1.1.2</ecNumber>
    </recommendedName>
    <alternativeName>
        <fullName evidence="14">NADH dehydrogenase subunit 6</fullName>
    </alternativeName>
</protein>
<sequence>MKTTMTLILIVPIMMIMTTHPLIMVIMLIIMSTLTAMFTGTMNNSYWFSYMLFLVMVGGMLVVFIYMTSVASNEKITFNLKPLFMTLPFMLLTNEMLHMNNMNVKLNPTLEESMIKYINLPTMTIILMMVIYLLITLIATIKITKTIMGPLRQKY</sequence>
<keyword evidence="12 17" id="KW-0496">Mitochondrion</keyword>
<dbReference type="EMBL" id="MG193392">
    <property type="protein sequence ID" value="AXS65377.1"/>
    <property type="molecule type" value="Genomic_DNA"/>
</dbReference>
<evidence type="ECO:0000256" key="13">
    <source>
        <dbReference type="ARBA" id="ARBA00023136"/>
    </source>
</evidence>
<dbReference type="AlphaFoldDB" id="A0A346RH30"/>
<dbReference type="GO" id="GO:0031966">
    <property type="term" value="C:mitochondrial membrane"/>
    <property type="evidence" value="ECO:0007669"/>
    <property type="project" value="UniProtKB-SubCell"/>
</dbReference>
<name>A0A346RH30_9COLE</name>
<evidence type="ECO:0000256" key="14">
    <source>
        <dbReference type="ARBA" id="ARBA00031019"/>
    </source>
</evidence>
<evidence type="ECO:0000313" key="17">
    <source>
        <dbReference type="EMBL" id="AXS65377.1"/>
    </source>
</evidence>